<sequence length="233" mass="25139">MKARRLAVTVAREGALPVPVAPEPQPPTVERLAEIEARADAATAGPWCTDAWEIYQGTEYVPGISFWIGETCRGTSELGQDRADAAFVAAARSDVPELVAEVRRQAARIAELESERHSTNEALDDAVQALRTDRERFETARALCDAADYAGITSGGWFTVEAIRKALGIAAPGPGPDAVTTVFAERAAAETDPGRRTAWRMLAQDVMDGEHYGSVHHDYRPGLGRDLPETGRA</sequence>
<keyword evidence="3" id="KW-1185">Reference proteome</keyword>
<dbReference type="RefSeq" id="WP_319063943.1">
    <property type="nucleotide sequence ID" value="NZ_JARAYT010000032.1"/>
</dbReference>
<evidence type="ECO:0000313" key="2">
    <source>
        <dbReference type="EMBL" id="MDX3707218.1"/>
    </source>
</evidence>
<organism evidence="2 3">
    <name type="scientific">Streptomyces europaeiscabiei</name>
    <dbReference type="NCBI Taxonomy" id="146819"/>
    <lineage>
        <taxon>Bacteria</taxon>
        <taxon>Bacillati</taxon>
        <taxon>Actinomycetota</taxon>
        <taxon>Actinomycetes</taxon>
        <taxon>Kitasatosporales</taxon>
        <taxon>Streptomycetaceae</taxon>
        <taxon>Streptomyces</taxon>
    </lineage>
</organism>
<protein>
    <submittedName>
        <fullName evidence="2">Uncharacterized protein</fullName>
    </submittedName>
</protein>
<feature type="coiled-coil region" evidence="1">
    <location>
        <begin position="95"/>
        <end position="140"/>
    </location>
</feature>
<keyword evidence="1" id="KW-0175">Coiled coil</keyword>
<gene>
    <name evidence="2" type="ORF">PV662_47660</name>
</gene>
<dbReference type="Proteomes" id="UP001271274">
    <property type="component" value="Unassembled WGS sequence"/>
</dbReference>
<accession>A0ABU4NZE1</accession>
<proteinExistence type="predicted"/>
<evidence type="ECO:0000256" key="1">
    <source>
        <dbReference type="SAM" id="Coils"/>
    </source>
</evidence>
<reference evidence="2 3" key="1">
    <citation type="journal article" date="2023" name="Microb. Genom.">
        <title>Mesoterricola silvestris gen. nov., sp. nov., Mesoterricola sediminis sp. nov., Geothrix oryzae sp. nov., Geothrix edaphica sp. nov., Geothrix rubra sp. nov., and Geothrix limicola sp. nov., six novel members of Acidobacteriota isolated from soils.</title>
        <authorList>
            <person name="Weisberg A.J."/>
            <person name="Pearce E."/>
            <person name="Kramer C.G."/>
            <person name="Chang J.H."/>
            <person name="Clarke C.R."/>
        </authorList>
    </citation>
    <scope>NUCLEOTIDE SEQUENCE [LARGE SCALE GENOMIC DNA]</scope>
    <source>
        <strain evidence="2 3">ID09-01A</strain>
    </source>
</reference>
<name>A0ABU4NZE1_9ACTN</name>
<evidence type="ECO:0000313" key="3">
    <source>
        <dbReference type="Proteomes" id="UP001271274"/>
    </source>
</evidence>
<comment type="caution">
    <text evidence="2">The sequence shown here is derived from an EMBL/GenBank/DDBJ whole genome shotgun (WGS) entry which is preliminary data.</text>
</comment>
<dbReference type="EMBL" id="JARAYU010000045">
    <property type="protein sequence ID" value="MDX3707218.1"/>
    <property type="molecule type" value="Genomic_DNA"/>
</dbReference>